<accession>A0A6J4VMW5</accession>
<gene>
    <name evidence="2" type="ORF">AVDCRST_MAG88-3283</name>
</gene>
<dbReference type="EMBL" id="CADCWM010000791">
    <property type="protein sequence ID" value="CAA9580641.1"/>
    <property type="molecule type" value="Genomic_DNA"/>
</dbReference>
<organism evidence="2">
    <name type="scientific">uncultured Thermomicrobiales bacterium</name>
    <dbReference type="NCBI Taxonomy" id="1645740"/>
    <lineage>
        <taxon>Bacteria</taxon>
        <taxon>Pseudomonadati</taxon>
        <taxon>Thermomicrobiota</taxon>
        <taxon>Thermomicrobia</taxon>
        <taxon>Thermomicrobiales</taxon>
        <taxon>environmental samples</taxon>
    </lineage>
</organism>
<dbReference type="CDD" id="cd07067">
    <property type="entry name" value="HP_PGM_like"/>
    <property type="match status" value="1"/>
</dbReference>
<evidence type="ECO:0000313" key="2">
    <source>
        <dbReference type="EMBL" id="CAA9580641.1"/>
    </source>
</evidence>
<dbReference type="SMART" id="SM00855">
    <property type="entry name" value="PGAM"/>
    <property type="match status" value="1"/>
</dbReference>
<dbReference type="Pfam" id="PF00300">
    <property type="entry name" value="His_Phos_1"/>
    <property type="match status" value="1"/>
</dbReference>
<sequence>MSAMSAASCPDQTNGVASDHEAGTTTILLVRHTEVHNPDRIFYGRLPGFGLSEWGQKGAERTAELLAARPVVAIYSSPLLRARQTAERIAARHPGAARHDTELLQEIGTSWQGTPYARFAPGFNVYDNRRHDDDETIADIRDRMVAFVEEARLRHPGGLVVGVSHCDPITILRLALTDRPLTPAAIRSAEHVGLGSVTEIAFAPGADLPRLATLRP</sequence>
<dbReference type="AlphaFoldDB" id="A0A6J4VMW5"/>
<name>A0A6J4VMW5_9BACT</name>
<dbReference type="GO" id="GO:0005737">
    <property type="term" value="C:cytoplasm"/>
    <property type="evidence" value="ECO:0007669"/>
    <property type="project" value="TreeGrafter"/>
</dbReference>
<evidence type="ECO:0008006" key="3">
    <source>
        <dbReference type="Google" id="ProtNLM"/>
    </source>
</evidence>
<feature type="region of interest" description="Disordered" evidence="1">
    <location>
        <begin position="1"/>
        <end position="20"/>
    </location>
</feature>
<reference evidence="2" key="1">
    <citation type="submission" date="2020-02" db="EMBL/GenBank/DDBJ databases">
        <authorList>
            <person name="Meier V. D."/>
        </authorList>
    </citation>
    <scope>NUCLEOTIDE SEQUENCE</scope>
    <source>
        <strain evidence="2">AVDCRST_MAG88</strain>
    </source>
</reference>
<proteinExistence type="predicted"/>
<evidence type="ECO:0000256" key="1">
    <source>
        <dbReference type="SAM" id="MobiDB-lite"/>
    </source>
</evidence>
<dbReference type="Gene3D" id="3.40.50.1240">
    <property type="entry name" value="Phosphoglycerate mutase-like"/>
    <property type="match status" value="1"/>
</dbReference>
<dbReference type="SUPFAM" id="SSF53254">
    <property type="entry name" value="Phosphoglycerate mutase-like"/>
    <property type="match status" value="1"/>
</dbReference>
<dbReference type="PANTHER" id="PTHR48100">
    <property type="entry name" value="BROAD-SPECIFICITY PHOSPHATASE YOR283W-RELATED"/>
    <property type="match status" value="1"/>
</dbReference>
<dbReference type="InterPro" id="IPR050275">
    <property type="entry name" value="PGM_Phosphatase"/>
</dbReference>
<dbReference type="InterPro" id="IPR029033">
    <property type="entry name" value="His_PPase_superfam"/>
</dbReference>
<dbReference type="GO" id="GO:0016791">
    <property type="term" value="F:phosphatase activity"/>
    <property type="evidence" value="ECO:0007669"/>
    <property type="project" value="TreeGrafter"/>
</dbReference>
<protein>
    <recommendedName>
        <fullName evidence="3">Phosphoglycerate mutase</fullName>
    </recommendedName>
</protein>
<dbReference type="PANTHER" id="PTHR48100:SF51">
    <property type="entry name" value="PHOSPHOGLYCERATE MUTASE"/>
    <property type="match status" value="1"/>
</dbReference>
<dbReference type="InterPro" id="IPR013078">
    <property type="entry name" value="His_Pase_superF_clade-1"/>
</dbReference>